<protein>
    <submittedName>
        <fullName evidence="1">Uncharacterized protein</fullName>
    </submittedName>
</protein>
<proteinExistence type="predicted"/>
<dbReference type="Proteomes" id="UP001623592">
    <property type="component" value="Unassembled WGS sequence"/>
</dbReference>
<sequence>MKKILKDIFNFENFKLGMLMSNLSNNPDPLVISYLKNRIYNENEVNKNSNNKKAA</sequence>
<evidence type="ECO:0000313" key="1">
    <source>
        <dbReference type="EMBL" id="MFL0250593.1"/>
    </source>
</evidence>
<comment type="caution">
    <text evidence="1">The sequence shown here is derived from an EMBL/GenBank/DDBJ whole genome shotgun (WGS) entry which is preliminary data.</text>
</comment>
<evidence type="ECO:0000313" key="2">
    <source>
        <dbReference type="Proteomes" id="UP001623592"/>
    </source>
</evidence>
<name>A0ABW8TDL9_9CLOT</name>
<dbReference type="EMBL" id="JBJIAA010000006">
    <property type="protein sequence ID" value="MFL0250593.1"/>
    <property type="molecule type" value="Genomic_DNA"/>
</dbReference>
<gene>
    <name evidence="1" type="ORF">ACJDT4_09185</name>
</gene>
<dbReference type="RefSeq" id="WP_406787257.1">
    <property type="nucleotide sequence ID" value="NZ_JBJIAA010000006.1"/>
</dbReference>
<organism evidence="1 2">
    <name type="scientific">Clostridium neuense</name>
    <dbReference type="NCBI Taxonomy" id="1728934"/>
    <lineage>
        <taxon>Bacteria</taxon>
        <taxon>Bacillati</taxon>
        <taxon>Bacillota</taxon>
        <taxon>Clostridia</taxon>
        <taxon>Eubacteriales</taxon>
        <taxon>Clostridiaceae</taxon>
        <taxon>Clostridium</taxon>
    </lineage>
</organism>
<keyword evidence="2" id="KW-1185">Reference proteome</keyword>
<accession>A0ABW8TDL9</accession>
<reference evidence="1 2" key="1">
    <citation type="submission" date="2024-11" db="EMBL/GenBank/DDBJ databases">
        <authorList>
            <person name="Heng Y.C."/>
            <person name="Lim A.C.H."/>
            <person name="Lee J.K.Y."/>
            <person name="Kittelmann S."/>
        </authorList>
    </citation>
    <scope>NUCLEOTIDE SEQUENCE [LARGE SCALE GENOMIC DNA]</scope>
    <source>
        <strain evidence="1 2">WILCCON 0114</strain>
    </source>
</reference>